<dbReference type="OrthoDB" id="9802227at2"/>
<feature type="domain" description="Phosphoribosyltransferase" evidence="1">
    <location>
        <begin position="72"/>
        <end position="217"/>
    </location>
</feature>
<dbReference type="Proteomes" id="UP000226437">
    <property type="component" value="Unassembled WGS sequence"/>
</dbReference>
<dbReference type="InterPro" id="IPR050137">
    <property type="entry name" value="PyrR_bifunctional"/>
</dbReference>
<keyword evidence="2" id="KW-0808">Transferase</keyword>
<organism evidence="2 3">
    <name type="scientific">Neolewinella marina</name>
    <dbReference type="NCBI Taxonomy" id="438751"/>
    <lineage>
        <taxon>Bacteria</taxon>
        <taxon>Pseudomonadati</taxon>
        <taxon>Bacteroidota</taxon>
        <taxon>Saprospiria</taxon>
        <taxon>Saprospirales</taxon>
        <taxon>Lewinellaceae</taxon>
        <taxon>Neolewinella</taxon>
    </lineage>
</organism>
<evidence type="ECO:0000313" key="3">
    <source>
        <dbReference type="Proteomes" id="UP000226437"/>
    </source>
</evidence>
<reference evidence="2 3" key="1">
    <citation type="submission" date="2017-10" db="EMBL/GenBank/DDBJ databases">
        <title>The draft genome sequence of Lewinella marina KCTC 32374.</title>
        <authorList>
            <person name="Wang K."/>
        </authorList>
    </citation>
    <scope>NUCLEOTIDE SEQUENCE [LARGE SCALE GENOMIC DNA]</scope>
    <source>
        <strain evidence="2 3">MKG-38</strain>
    </source>
</reference>
<keyword evidence="3" id="KW-1185">Reference proteome</keyword>
<dbReference type="NCBIfam" id="NF003549">
    <property type="entry name" value="PRK05205.1-5"/>
    <property type="match status" value="1"/>
</dbReference>
<dbReference type="CDD" id="cd06223">
    <property type="entry name" value="PRTases_typeI"/>
    <property type="match status" value="1"/>
</dbReference>
<dbReference type="AlphaFoldDB" id="A0A2G0CF98"/>
<keyword evidence="2" id="KW-0328">Glycosyltransferase</keyword>
<accession>A0A2G0CF98</accession>
<comment type="caution">
    <text evidence="2">The sequence shown here is derived from an EMBL/GenBank/DDBJ whole genome shotgun (WGS) entry which is preliminary data.</text>
</comment>
<evidence type="ECO:0000259" key="1">
    <source>
        <dbReference type="Pfam" id="PF00156"/>
    </source>
</evidence>
<gene>
    <name evidence="2" type="ORF">CGL56_09265</name>
</gene>
<dbReference type="PANTHER" id="PTHR11608">
    <property type="entry name" value="BIFUNCTIONAL PROTEIN PYRR"/>
    <property type="match status" value="1"/>
</dbReference>
<dbReference type="PANTHER" id="PTHR11608:SF0">
    <property type="entry name" value="BIFUNCTIONAL PROTEIN PYRR"/>
    <property type="match status" value="1"/>
</dbReference>
<dbReference type="InterPro" id="IPR000836">
    <property type="entry name" value="PRTase_dom"/>
</dbReference>
<proteinExistence type="predicted"/>
<dbReference type="InterPro" id="IPR029057">
    <property type="entry name" value="PRTase-like"/>
</dbReference>
<dbReference type="GO" id="GO:0016757">
    <property type="term" value="F:glycosyltransferase activity"/>
    <property type="evidence" value="ECO:0007669"/>
    <property type="project" value="UniProtKB-KW"/>
</dbReference>
<dbReference type="EMBL" id="PDLO01000003">
    <property type="protein sequence ID" value="PHK98649.1"/>
    <property type="molecule type" value="Genomic_DNA"/>
</dbReference>
<protein>
    <submittedName>
        <fullName evidence="2">Bifunctional pyr operon transcriptional regulator/uracil phosphoribosyltransferase</fullName>
    </submittedName>
</protein>
<dbReference type="Pfam" id="PF00156">
    <property type="entry name" value="Pribosyltran"/>
    <property type="match status" value="1"/>
</dbReference>
<evidence type="ECO:0000313" key="2">
    <source>
        <dbReference type="EMBL" id="PHK98649.1"/>
    </source>
</evidence>
<name>A0A2G0CF98_9BACT</name>
<dbReference type="SUPFAM" id="SSF53271">
    <property type="entry name" value="PRTase-like"/>
    <property type="match status" value="1"/>
</dbReference>
<sequence length="245" mass="27491">MGEVALPARTVLHRLDCRLGRKRTAKRSVARVVRPPAAAPPLRRENSKARASHPAGTFALIAYLRTVANSRTIHDSARFGLTIERLCRHLIEEHGDFADSCLIGIQTGGVQLAERLHHRLRELGVSDLPFGKLDITFYRDDFRTKAGPLTAHPTTINFLVEDKRVILVDDVLFSGRTVLSAMTALNHYGRPSAVELLVMVDRRFRRTLPVQANYRGLLVDSLTNEYVDVQWRETHGTDQILLLGS</sequence>
<dbReference type="Gene3D" id="3.40.50.2020">
    <property type="match status" value="1"/>
</dbReference>